<dbReference type="PANTHER" id="PTHR43776">
    <property type="entry name" value="TRANSPORT ATP-BINDING PROTEIN"/>
    <property type="match status" value="1"/>
</dbReference>
<dbReference type="Proteomes" id="UP001277561">
    <property type="component" value="Unassembled WGS sequence"/>
</dbReference>
<keyword evidence="9 18" id="KW-0067">ATP-binding</keyword>
<dbReference type="PROSITE" id="PS00211">
    <property type="entry name" value="ABC_TRANSPORTER_1"/>
    <property type="match status" value="2"/>
</dbReference>
<keyword evidence="5" id="KW-0997">Cell inner membrane</keyword>
<keyword evidence="19" id="KW-1185">Reference proteome</keyword>
<keyword evidence="4" id="KW-1003">Cell membrane</keyword>
<dbReference type="SUPFAM" id="SSF52540">
    <property type="entry name" value="P-loop containing nucleoside triphosphate hydrolases"/>
    <property type="match status" value="2"/>
</dbReference>
<comment type="similarity">
    <text evidence="13">Belongs to the ABC transporter superfamily. Glutathione importer (TC 3.A.1.5.11) family.</text>
</comment>
<evidence type="ECO:0000313" key="19">
    <source>
        <dbReference type="Proteomes" id="UP001277561"/>
    </source>
</evidence>
<dbReference type="InterPro" id="IPR003593">
    <property type="entry name" value="AAA+_ATPase"/>
</dbReference>
<evidence type="ECO:0000256" key="8">
    <source>
        <dbReference type="ARBA" id="ARBA00022801"/>
    </source>
</evidence>
<evidence type="ECO:0000256" key="13">
    <source>
        <dbReference type="ARBA" id="ARBA00038416"/>
    </source>
</evidence>
<reference evidence="18" key="1">
    <citation type="journal article" date="2023" name="Phytobiomes J">
        <title>Deciphering the key players within the bacterial microbiota associated with aerial crown gall tumors on rhododendron: Insights into the gallobiome.</title>
        <authorList>
            <person name="Kuzmanovic N."/>
            <person name="Nesme J."/>
            <person name="Wolf J."/>
            <person name="Neumann-Schaal M."/>
            <person name="Petersen J."/>
            <person name="Fernandez-Gnecco G."/>
            <person name="Sproeer C."/>
            <person name="Bunk B."/>
            <person name="Overmann J."/>
            <person name="Sorensen S.J."/>
            <person name="Idczak E."/>
            <person name="Smalla K."/>
        </authorList>
    </citation>
    <scope>NUCLEOTIDE SEQUENCE [LARGE SCALE GENOMIC DNA]</scope>
    <source>
        <strain evidence="18">Rho-14.1</strain>
    </source>
</reference>
<proteinExistence type="inferred from homology"/>
<keyword evidence="7" id="KW-0547">Nucleotide-binding</keyword>
<protein>
    <recommendedName>
        <fullName evidence="15">Glutathione import ATP-binding protein GsiA</fullName>
        <ecNumber evidence="14">7.4.2.10</ecNumber>
    </recommendedName>
</protein>
<evidence type="ECO:0000256" key="6">
    <source>
        <dbReference type="ARBA" id="ARBA00022737"/>
    </source>
</evidence>
<feature type="domain" description="ABC transporter" evidence="17">
    <location>
        <begin position="8"/>
        <end position="259"/>
    </location>
</feature>
<dbReference type="PANTHER" id="PTHR43776:SF15">
    <property type="entry name" value="GLUTATHIONE IMPORT ATP-BINDING PROTEIN GSIA"/>
    <property type="match status" value="1"/>
</dbReference>
<evidence type="ECO:0000256" key="3">
    <source>
        <dbReference type="ARBA" id="ARBA00022448"/>
    </source>
</evidence>
<dbReference type="InterPro" id="IPR050319">
    <property type="entry name" value="ABC_transp_ATP-bind"/>
</dbReference>
<comment type="catalytic activity">
    <reaction evidence="16">
        <text>glutathione(out) + ATP + H2O = glutathione(in) + ADP + phosphate + H(+)</text>
        <dbReference type="Rhea" id="RHEA:29791"/>
        <dbReference type="ChEBI" id="CHEBI:15377"/>
        <dbReference type="ChEBI" id="CHEBI:15378"/>
        <dbReference type="ChEBI" id="CHEBI:30616"/>
        <dbReference type="ChEBI" id="CHEBI:43474"/>
        <dbReference type="ChEBI" id="CHEBI:57925"/>
        <dbReference type="ChEBI" id="CHEBI:456216"/>
        <dbReference type="EC" id="7.4.2.10"/>
    </reaction>
</comment>
<evidence type="ECO:0000256" key="10">
    <source>
        <dbReference type="ARBA" id="ARBA00022967"/>
    </source>
</evidence>
<dbReference type="Pfam" id="PF00005">
    <property type="entry name" value="ABC_tran"/>
    <property type="match status" value="2"/>
</dbReference>
<evidence type="ECO:0000259" key="17">
    <source>
        <dbReference type="PROSITE" id="PS50893"/>
    </source>
</evidence>
<keyword evidence="3" id="KW-0813">Transport</keyword>
<dbReference type="Pfam" id="PF08352">
    <property type="entry name" value="oligo_HPY"/>
    <property type="match status" value="2"/>
</dbReference>
<keyword evidence="8" id="KW-0378">Hydrolase</keyword>
<sequence length="604" mass="66081">MAQNSQILSVRNLRTAFREGGHWNEVVKGISFDVNAGETLAVVGESGSGKSVTGYSIMRLLSEETARIEGEVFFNGRNLLGLSEEEMRTVRGNDVSMIFQEAMTSLNPVFPIGEQISEALLLHNREMTSAAAKTGALRLMDRVRIPSAKSRYDEFPHNFSGGMRQRVMIAMALACRPKLLIADEPTTALDVTIQAQILNLIKEIQEEEKMSVIFITHDMGVVAEIAERMVVMLRGDVVETGATESIFKQATHPYTRALLNAVPQLGSMHGVSEPTKFTIVDAATGAAMSAGEQVQTVKHADAPVLEVKDLCVRFDIKGGWFGGVTNRIHAVENVSFDIRPGETLSIVGESGCGKSTTGRGLMRLVKATGGSVKLRGRELLAMSSEDLLTARRDIQMIFQDPFASLSPRRTVGQAIAEPYLTHKLGTKAQAKVLVGKLLERVGLSADMADRLPHQFSGGQRQRICIARALALSPKVIVADESVSALDVSVKAQVINLLMDLQRDLGVAFLFISHDMAVVERISHRVAVMYLGEIVEIGPREEVFSNPSHPYTQKLLAAVPLPDPQRRSLKRVLDLEEPLSALRRADYVATQRPLLEITAGHFVRS</sequence>
<dbReference type="InterPro" id="IPR013563">
    <property type="entry name" value="Oligopep_ABC_C"/>
</dbReference>
<keyword evidence="6" id="KW-0677">Repeat</keyword>
<organism evidence="18 19">
    <name type="scientific">Agrobacterium rosae</name>
    <dbReference type="NCBI Taxonomy" id="1972867"/>
    <lineage>
        <taxon>Bacteria</taxon>
        <taxon>Pseudomonadati</taxon>
        <taxon>Pseudomonadota</taxon>
        <taxon>Alphaproteobacteria</taxon>
        <taxon>Hyphomicrobiales</taxon>
        <taxon>Rhizobiaceae</taxon>
        <taxon>Rhizobium/Agrobacterium group</taxon>
        <taxon>Agrobacterium</taxon>
    </lineage>
</organism>
<evidence type="ECO:0000256" key="15">
    <source>
        <dbReference type="ARBA" id="ARBA00041187"/>
    </source>
</evidence>
<evidence type="ECO:0000256" key="5">
    <source>
        <dbReference type="ARBA" id="ARBA00022519"/>
    </source>
</evidence>
<dbReference type="SMART" id="SM00382">
    <property type="entry name" value="AAA"/>
    <property type="match status" value="2"/>
</dbReference>
<comment type="caution">
    <text evidence="18">The sequence shown here is derived from an EMBL/GenBank/DDBJ whole genome shotgun (WGS) entry which is preliminary data.</text>
</comment>
<feature type="domain" description="ABC transporter" evidence="17">
    <location>
        <begin position="305"/>
        <end position="555"/>
    </location>
</feature>
<dbReference type="InterPro" id="IPR003439">
    <property type="entry name" value="ABC_transporter-like_ATP-bd"/>
</dbReference>
<dbReference type="EC" id="7.4.2.10" evidence="14"/>
<keyword evidence="10" id="KW-1278">Translocase</keyword>
<dbReference type="CDD" id="cd03257">
    <property type="entry name" value="ABC_NikE_OppD_transporters"/>
    <property type="match status" value="2"/>
</dbReference>
<evidence type="ECO:0000256" key="14">
    <source>
        <dbReference type="ARBA" id="ARBA00039050"/>
    </source>
</evidence>
<evidence type="ECO:0000256" key="2">
    <source>
        <dbReference type="ARBA" id="ARBA00011469"/>
    </source>
</evidence>
<dbReference type="GO" id="GO:0005524">
    <property type="term" value="F:ATP binding"/>
    <property type="evidence" value="ECO:0007669"/>
    <property type="project" value="UniProtKB-KW"/>
</dbReference>
<dbReference type="EMBL" id="JAVRAD010000012">
    <property type="protein sequence ID" value="MDX8331781.1"/>
    <property type="molecule type" value="Genomic_DNA"/>
</dbReference>
<dbReference type="NCBIfam" id="NF007739">
    <property type="entry name" value="PRK10419.1"/>
    <property type="match status" value="2"/>
</dbReference>
<evidence type="ECO:0000256" key="12">
    <source>
        <dbReference type="ARBA" id="ARBA00037530"/>
    </source>
</evidence>
<dbReference type="PROSITE" id="PS50893">
    <property type="entry name" value="ABC_TRANSPORTER_2"/>
    <property type="match status" value="2"/>
</dbReference>
<keyword evidence="11" id="KW-0472">Membrane</keyword>
<dbReference type="NCBIfam" id="NF008453">
    <property type="entry name" value="PRK11308.1"/>
    <property type="match status" value="2"/>
</dbReference>
<evidence type="ECO:0000256" key="9">
    <source>
        <dbReference type="ARBA" id="ARBA00022840"/>
    </source>
</evidence>
<evidence type="ECO:0000256" key="4">
    <source>
        <dbReference type="ARBA" id="ARBA00022475"/>
    </source>
</evidence>
<gene>
    <name evidence="18" type="ORF">RMS29_21435</name>
</gene>
<comment type="subunit">
    <text evidence="2">The complex is composed of two ATP-binding proteins (GsiA), two transmembrane proteins (GsiC and GsiD) and a solute-binding protein (GsiB).</text>
</comment>
<name>A0ABU4W2P6_9HYPH</name>
<evidence type="ECO:0000256" key="16">
    <source>
        <dbReference type="ARBA" id="ARBA00047640"/>
    </source>
</evidence>
<dbReference type="RefSeq" id="WP_320188491.1">
    <property type="nucleotide sequence ID" value="NZ_CP192768.1"/>
</dbReference>
<dbReference type="InterPro" id="IPR017871">
    <property type="entry name" value="ABC_transporter-like_CS"/>
</dbReference>
<evidence type="ECO:0000256" key="11">
    <source>
        <dbReference type="ARBA" id="ARBA00023136"/>
    </source>
</evidence>
<comment type="subcellular location">
    <subcellularLocation>
        <location evidence="1">Cell inner membrane</location>
        <topology evidence="1">Peripheral membrane protein</topology>
    </subcellularLocation>
</comment>
<evidence type="ECO:0000256" key="7">
    <source>
        <dbReference type="ARBA" id="ARBA00022741"/>
    </source>
</evidence>
<dbReference type="Gene3D" id="3.40.50.300">
    <property type="entry name" value="P-loop containing nucleotide triphosphate hydrolases"/>
    <property type="match status" value="2"/>
</dbReference>
<evidence type="ECO:0000313" key="18">
    <source>
        <dbReference type="EMBL" id="MDX8331781.1"/>
    </source>
</evidence>
<evidence type="ECO:0000256" key="1">
    <source>
        <dbReference type="ARBA" id="ARBA00004417"/>
    </source>
</evidence>
<dbReference type="InterPro" id="IPR027417">
    <property type="entry name" value="P-loop_NTPase"/>
</dbReference>
<comment type="function">
    <text evidence="12">Part of the ABC transporter complex GsiABCD involved in glutathione import. Responsible for energy coupling to the transport system.</text>
</comment>
<accession>A0ABU4W2P6</accession>